<dbReference type="PANTHER" id="PTHR42957">
    <property type="entry name" value="HELICASE MJ1565-RELATED"/>
    <property type="match status" value="1"/>
</dbReference>
<proteinExistence type="predicted"/>
<evidence type="ECO:0000259" key="1">
    <source>
        <dbReference type="SMART" id="SM00382"/>
    </source>
</evidence>
<comment type="caution">
    <text evidence="2">The sequence shown here is derived from an EMBL/GenBank/DDBJ whole genome shotgun (WGS) entry which is preliminary data.</text>
</comment>
<dbReference type="InterPro" id="IPR008571">
    <property type="entry name" value="HerA-like"/>
</dbReference>
<dbReference type="Pfam" id="PF01935">
    <property type="entry name" value="DUF87"/>
    <property type="match status" value="1"/>
</dbReference>
<sequence>MSVVGFGRVMPADRVLAKMPQSMQREAALLAAETGAGLPGAKPLTAVHPKLDEGMVDLGLSDLGGRIGFDLEKLLDGRLLVQGASGAGKSWTLRRILEQTHGKVPQIIIDPEGEFRSLAEHFDFPVLDGARLDAHALAIAATRARAHRLSVLLDLSEVDREAQMQAATAFINALIDAPREHWTPALVMIDEAHLFAPFGGQSVAPSSVRKAATIAVTDLMSRGRKRGLAGVLATQRLARLAKSVSSEMLNFLIGLNTLDLDIRRAAETIGWDARKAFDRLPMLAPGDFVASGPAFCRSPAVLRIGPIVTRHIGARPEIAAPQAVDAGGAAALMDLEALMAASEEDATLRGEAGLPAGTKAVRGFIRDPAFGDTGLIWGALQPLAPEGALVFDLAKHLKVGAERVFAALALLDQFGVIEISETADGKAARVANDMRGGR</sequence>
<dbReference type="AlphaFoldDB" id="A0A4R2BRG3"/>
<name>A0A4R2BRG3_9HYPH</name>
<dbReference type="InterPro" id="IPR027417">
    <property type="entry name" value="P-loop_NTPase"/>
</dbReference>
<feature type="domain" description="AAA+ ATPase" evidence="1">
    <location>
        <begin position="75"/>
        <end position="255"/>
    </location>
</feature>
<evidence type="ECO:0000313" key="3">
    <source>
        <dbReference type="Proteomes" id="UP000295043"/>
    </source>
</evidence>
<dbReference type="CDD" id="cd01127">
    <property type="entry name" value="TrwB_TraG_TraD_VirD4"/>
    <property type="match status" value="1"/>
</dbReference>
<gene>
    <name evidence="2" type="ORF">EV184_108191</name>
</gene>
<dbReference type="Gene3D" id="3.40.50.300">
    <property type="entry name" value="P-loop containing nucleotide triphosphate hydrolases"/>
    <property type="match status" value="1"/>
</dbReference>
<evidence type="ECO:0000313" key="2">
    <source>
        <dbReference type="EMBL" id="TCN30317.1"/>
    </source>
</evidence>
<protein>
    <recommendedName>
        <fullName evidence="1">AAA+ ATPase domain-containing protein</fullName>
    </recommendedName>
</protein>
<dbReference type="RefSeq" id="WP_132075839.1">
    <property type="nucleotide sequence ID" value="NZ_SLVU01000008.1"/>
</dbReference>
<dbReference type="SUPFAM" id="SSF52540">
    <property type="entry name" value="P-loop containing nucleoside triphosphate hydrolases"/>
    <property type="match status" value="1"/>
</dbReference>
<dbReference type="PANTHER" id="PTHR42957:SF2">
    <property type="entry name" value="HELICASE HERA CENTRAL DOMAIN-CONTAINING PROTEIN"/>
    <property type="match status" value="1"/>
</dbReference>
<dbReference type="InterPro" id="IPR003593">
    <property type="entry name" value="AAA+_ATPase"/>
</dbReference>
<dbReference type="EMBL" id="SLVU01000008">
    <property type="protein sequence ID" value="TCN30317.1"/>
    <property type="molecule type" value="Genomic_DNA"/>
</dbReference>
<dbReference type="SMART" id="SM00382">
    <property type="entry name" value="AAA"/>
    <property type="match status" value="1"/>
</dbReference>
<dbReference type="InterPro" id="IPR002789">
    <property type="entry name" value="HerA_central"/>
</dbReference>
<organism evidence="2 3">
    <name type="scientific">Sinorhizobium americanum</name>
    <dbReference type="NCBI Taxonomy" id="194963"/>
    <lineage>
        <taxon>Bacteria</taxon>
        <taxon>Pseudomonadati</taxon>
        <taxon>Pseudomonadota</taxon>
        <taxon>Alphaproteobacteria</taxon>
        <taxon>Hyphomicrobiales</taxon>
        <taxon>Rhizobiaceae</taxon>
        <taxon>Sinorhizobium/Ensifer group</taxon>
        <taxon>Sinorhizobium</taxon>
    </lineage>
</organism>
<reference evidence="2 3" key="1">
    <citation type="submission" date="2019-03" db="EMBL/GenBank/DDBJ databases">
        <title>Genomic Encyclopedia of Type Strains, Phase IV (KMG-V): Genome sequencing to study the core and pangenomes of soil and plant-associated prokaryotes.</title>
        <authorList>
            <person name="Whitman W."/>
        </authorList>
    </citation>
    <scope>NUCLEOTIDE SEQUENCE [LARGE SCALE GENOMIC DNA]</scope>
    <source>
        <strain evidence="2 3">23C40</strain>
    </source>
</reference>
<dbReference type="Proteomes" id="UP000295043">
    <property type="component" value="Unassembled WGS sequence"/>
</dbReference>
<accession>A0A4R2BRG3</accession>